<accession>A0A2R5GJN3</accession>
<evidence type="ECO:0000256" key="7">
    <source>
        <dbReference type="ARBA" id="ARBA00022982"/>
    </source>
</evidence>
<keyword evidence="4" id="KW-0349">Heme</keyword>
<keyword evidence="15" id="KW-1185">Reference proteome</keyword>
<evidence type="ECO:0000256" key="2">
    <source>
        <dbReference type="ARBA" id="ARBA00022448"/>
    </source>
</evidence>
<feature type="transmembrane region" description="Helical" evidence="12">
    <location>
        <begin position="173"/>
        <end position="192"/>
    </location>
</feature>
<keyword evidence="7" id="KW-0249">Electron transport</keyword>
<dbReference type="InParanoid" id="A0A2R5GJN3"/>
<evidence type="ECO:0000259" key="13">
    <source>
        <dbReference type="Pfam" id="PF01292"/>
    </source>
</evidence>
<evidence type="ECO:0000256" key="8">
    <source>
        <dbReference type="ARBA" id="ARBA00022989"/>
    </source>
</evidence>
<keyword evidence="3" id="KW-1003">Cell membrane</keyword>
<dbReference type="GO" id="GO:0020037">
    <property type="term" value="F:heme binding"/>
    <property type="evidence" value="ECO:0007669"/>
    <property type="project" value="TreeGrafter"/>
</dbReference>
<dbReference type="Proteomes" id="UP000241890">
    <property type="component" value="Unassembled WGS sequence"/>
</dbReference>
<dbReference type="Gene3D" id="1.20.950.20">
    <property type="entry name" value="Transmembrane di-heme cytochromes, Chain C"/>
    <property type="match status" value="1"/>
</dbReference>
<evidence type="ECO:0000313" key="15">
    <source>
        <dbReference type="Proteomes" id="UP000241890"/>
    </source>
</evidence>
<keyword evidence="9" id="KW-0408">Iron</keyword>
<organism evidence="14 15">
    <name type="scientific">Hondaea fermentalgiana</name>
    <dbReference type="NCBI Taxonomy" id="2315210"/>
    <lineage>
        <taxon>Eukaryota</taxon>
        <taxon>Sar</taxon>
        <taxon>Stramenopiles</taxon>
        <taxon>Bigyra</taxon>
        <taxon>Labyrinthulomycetes</taxon>
        <taxon>Thraustochytrida</taxon>
        <taxon>Thraustochytriidae</taxon>
        <taxon>Hondaea</taxon>
    </lineage>
</organism>
<keyword evidence="2" id="KW-0813">Transport</keyword>
<evidence type="ECO:0000256" key="1">
    <source>
        <dbReference type="ARBA" id="ARBA00004651"/>
    </source>
</evidence>
<gene>
    <name evidence="14" type="ORF">FCC1311_073112</name>
</gene>
<dbReference type="OrthoDB" id="198925at2759"/>
<dbReference type="InterPro" id="IPR052168">
    <property type="entry name" value="Cytochrome_b561_oxidase"/>
</dbReference>
<dbReference type="PANTHER" id="PTHR30529">
    <property type="entry name" value="CYTOCHROME B561"/>
    <property type="match status" value="1"/>
</dbReference>
<evidence type="ECO:0000256" key="10">
    <source>
        <dbReference type="ARBA" id="ARBA00023136"/>
    </source>
</evidence>
<keyword evidence="5 12" id="KW-0812">Transmembrane</keyword>
<reference evidence="14 15" key="1">
    <citation type="submission" date="2017-12" db="EMBL/GenBank/DDBJ databases">
        <title>Sequencing, de novo assembly and annotation of complete genome of a new Thraustochytrid species, strain FCC1311.</title>
        <authorList>
            <person name="Sedici K."/>
            <person name="Godart F."/>
            <person name="Aiese Cigliano R."/>
            <person name="Sanseverino W."/>
            <person name="Barakat M."/>
            <person name="Ortet P."/>
            <person name="Marechal E."/>
            <person name="Cagnac O."/>
            <person name="Amato A."/>
        </authorList>
    </citation>
    <scope>NUCLEOTIDE SEQUENCE [LARGE SCALE GENOMIC DNA]</scope>
</reference>
<dbReference type="GO" id="GO:0005886">
    <property type="term" value="C:plasma membrane"/>
    <property type="evidence" value="ECO:0007669"/>
    <property type="project" value="UniProtKB-SubCell"/>
</dbReference>
<comment type="similarity">
    <text evidence="11">Belongs to the cytochrome b561 family.</text>
</comment>
<evidence type="ECO:0000256" key="9">
    <source>
        <dbReference type="ARBA" id="ARBA00023004"/>
    </source>
</evidence>
<sequence>MLAATVLRASRPVPLLRVVNGAGAARLACSRAGAMAEVRAASAPLLTRTPAKPSAGPAPVTRSLVARLLSTATVAGVEVPRTKYSSPMVLLHWLIAAGFLTCIGTVKLAQWTPKENPKKYGYSKGELMMIHKSTAVLVAALVVPRVALRLFQKQPPPPPGGAIEHGLAKLSHFYFYAMMIALPGSGMAMGYFGGKGIPFFGSTLAVADEPNKDVASTAFKAHKQMGQIIQYVIPIHVGAVAWHALKGQNILARIWF</sequence>
<dbReference type="SUPFAM" id="SSF81342">
    <property type="entry name" value="Transmembrane di-heme cytochromes"/>
    <property type="match status" value="1"/>
</dbReference>
<feature type="transmembrane region" description="Helical" evidence="12">
    <location>
        <begin position="130"/>
        <end position="148"/>
    </location>
</feature>
<evidence type="ECO:0000256" key="4">
    <source>
        <dbReference type="ARBA" id="ARBA00022617"/>
    </source>
</evidence>
<evidence type="ECO:0000256" key="3">
    <source>
        <dbReference type="ARBA" id="ARBA00022475"/>
    </source>
</evidence>
<proteinExistence type="inferred from homology"/>
<evidence type="ECO:0000313" key="14">
    <source>
        <dbReference type="EMBL" id="GBG31090.1"/>
    </source>
</evidence>
<evidence type="ECO:0000256" key="12">
    <source>
        <dbReference type="SAM" id="Phobius"/>
    </source>
</evidence>
<evidence type="ECO:0000256" key="5">
    <source>
        <dbReference type="ARBA" id="ARBA00022692"/>
    </source>
</evidence>
<evidence type="ECO:0000256" key="11">
    <source>
        <dbReference type="ARBA" id="ARBA00037975"/>
    </source>
</evidence>
<keyword evidence="10 12" id="KW-0472">Membrane</keyword>
<name>A0A2R5GJN3_9STRA</name>
<dbReference type="PANTHER" id="PTHR30529:SF1">
    <property type="entry name" value="CYTOCHROME B561 HOMOLOG 2"/>
    <property type="match status" value="1"/>
</dbReference>
<dbReference type="GO" id="GO:0046872">
    <property type="term" value="F:metal ion binding"/>
    <property type="evidence" value="ECO:0007669"/>
    <property type="project" value="UniProtKB-KW"/>
</dbReference>
<keyword evidence="8 12" id="KW-1133">Transmembrane helix</keyword>
<dbReference type="AlphaFoldDB" id="A0A2R5GJN3"/>
<dbReference type="GO" id="GO:0022904">
    <property type="term" value="P:respiratory electron transport chain"/>
    <property type="evidence" value="ECO:0007669"/>
    <property type="project" value="InterPro"/>
</dbReference>
<comment type="subcellular location">
    <subcellularLocation>
        <location evidence="1">Cell membrane</location>
        <topology evidence="1">Multi-pass membrane protein</topology>
    </subcellularLocation>
</comment>
<keyword evidence="6" id="KW-0479">Metal-binding</keyword>
<evidence type="ECO:0000256" key="6">
    <source>
        <dbReference type="ARBA" id="ARBA00022723"/>
    </source>
</evidence>
<dbReference type="InterPro" id="IPR011577">
    <property type="entry name" value="Cyt_b561_bac/Ni-Hgenase"/>
</dbReference>
<dbReference type="Pfam" id="PF01292">
    <property type="entry name" value="Ni_hydr_CYTB"/>
    <property type="match status" value="1"/>
</dbReference>
<dbReference type="EMBL" id="BEYU01000090">
    <property type="protein sequence ID" value="GBG31090.1"/>
    <property type="molecule type" value="Genomic_DNA"/>
</dbReference>
<feature type="domain" description="Cytochrome b561 bacterial/Ni-hydrogenase" evidence="13">
    <location>
        <begin position="84"/>
        <end position="255"/>
    </location>
</feature>
<dbReference type="GO" id="GO:0009055">
    <property type="term" value="F:electron transfer activity"/>
    <property type="evidence" value="ECO:0007669"/>
    <property type="project" value="InterPro"/>
</dbReference>
<protein>
    <recommendedName>
        <fullName evidence="13">Cytochrome b561 bacterial/Ni-hydrogenase domain-containing protein</fullName>
    </recommendedName>
</protein>
<feature type="transmembrane region" description="Helical" evidence="12">
    <location>
        <begin position="90"/>
        <end position="109"/>
    </location>
</feature>
<comment type="caution">
    <text evidence="14">The sequence shown here is derived from an EMBL/GenBank/DDBJ whole genome shotgun (WGS) entry which is preliminary data.</text>
</comment>
<dbReference type="InterPro" id="IPR016174">
    <property type="entry name" value="Di-haem_cyt_TM"/>
</dbReference>